<evidence type="ECO:0000256" key="1">
    <source>
        <dbReference type="SAM" id="MobiDB-lite"/>
    </source>
</evidence>
<feature type="compositionally biased region" description="Polar residues" evidence="1">
    <location>
        <begin position="213"/>
        <end position="222"/>
    </location>
</feature>
<evidence type="ECO:0000313" key="2">
    <source>
        <dbReference type="EMBL" id="VDP93203.1"/>
    </source>
</evidence>
<proteinExistence type="predicted"/>
<reference evidence="2 3" key="1">
    <citation type="submission" date="2018-11" db="EMBL/GenBank/DDBJ databases">
        <authorList>
            <consortium name="Pathogen Informatics"/>
        </authorList>
    </citation>
    <scope>NUCLEOTIDE SEQUENCE [LARGE SCALE GENOMIC DNA]</scope>
    <source>
        <strain evidence="2 3">Egypt</strain>
    </source>
</reference>
<gene>
    <name evidence="2" type="ORF">ECPE_LOCUS15931</name>
</gene>
<dbReference type="AlphaFoldDB" id="A0A3P8L896"/>
<name>A0A3P8L896_9TREM</name>
<protein>
    <submittedName>
        <fullName evidence="2">Uncharacterized protein</fullName>
    </submittedName>
</protein>
<dbReference type="Proteomes" id="UP000272942">
    <property type="component" value="Unassembled WGS sequence"/>
</dbReference>
<keyword evidence="3" id="KW-1185">Reference proteome</keyword>
<feature type="compositionally biased region" description="Acidic residues" evidence="1">
    <location>
        <begin position="277"/>
        <end position="317"/>
    </location>
</feature>
<dbReference type="EMBL" id="UZAN01062340">
    <property type="protein sequence ID" value="VDP93203.1"/>
    <property type="molecule type" value="Genomic_DNA"/>
</dbReference>
<feature type="region of interest" description="Disordered" evidence="1">
    <location>
        <begin position="43"/>
        <end position="86"/>
    </location>
</feature>
<organism evidence="2 3">
    <name type="scientific">Echinostoma caproni</name>
    <dbReference type="NCBI Taxonomy" id="27848"/>
    <lineage>
        <taxon>Eukaryota</taxon>
        <taxon>Metazoa</taxon>
        <taxon>Spiralia</taxon>
        <taxon>Lophotrochozoa</taxon>
        <taxon>Platyhelminthes</taxon>
        <taxon>Trematoda</taxon>
        <taxon>Digenea</taxon>
        <taxon>Plagiorchiida</taxon>
        <taxon>Echinostomata</taxon>
        <taxon>Echinostomatoidea</taxon>
        <taxon>Echinostomatidae</taxon>
        <taxon>Echinostoma</taxon>
    </lineage>
</organism>
<feature type="region of interest" description="Disordered" evidence="1">
    <location>
        <begin position="156"/>
        <end position="175"/>
    </location>
</feature>
<sequence>MIEYPAKTKLERLRQAAVPLAYQPEVDSERLFENLIMDGWNRVGTSSSRKPNGDKLTEQDDPGLSSDGAEVLEPRGRFSTTSQEVPSRVDRIRQRLNQIKLPDIRLRLGRRQASVTTANTPATANLTVNSVPKTNTDRLSSAQTLVPHDPARLVHEQQHPSAAPVQAKSNSQSESNRLLQGLTRFVQRPLAGATPSVDHGPIEPASCDRHSDQAQSDSSTCSDDGPRCIGSMAASHSPDETKVTNKPPEAPTLSDWSHSENELATGEESDRDRGYADDEDDSEDAVDEEEEEVEEDEEEDDEDDDDEAERDNSDDDERLVMVKKANLPPSTGKPSITVSQAKQLRVLHQRSLSEVYTIQPVDEQLPIDAETRLSKFGDAMSSVSGKIVRLNRTNHSPRLARKIQDARVGIGPKNI</sequence>
<accession>A0A3P8L896</accession>
<feature type="region of interest" description="Disordered" evidence="1">
    <location>
        <begin position="192"/>
        <end position="336"/>
    </location>
</feature>
<evidence type="ECO:0000313" key="3">
    <source>
        <dbReference type="Proteomes" id="UP000272942"/>
    </source>
</evidence>